<name>A0ABN7NP09_TIMPD</name>
<evidence type="ECO:0000313" key="2">
    <source>
        <dbReference type="EMBL" id="CAG2056134.1"/>
    </source>
</evidence>
<protein>
    <submittedName>
        <fullName evidence="2">Uncharacterized protein</fullName>
    </submittedName>
</protein>
<feature type="region of interest" description="Disordered" evidence="1">
    <location>
        <begin position="67"/>
        <end position="88"/>
    </location>
</feature>
<reference evidence="2" key="1">
    <citation type="submission" date="2021-03" db="EMBL/GenBank/DDBJ databases">
        <authorList>
            <person name="Tran Van P."/>
        </authorList>
    </citation>
    <scope>NUCLEOTIDE SEQUENCE</scope>
</reference>
<evidence type="ECO:0000256" key="1">
    <source>
        <dbReference type="SAM" id="MobiDB-lite"/>
    </source>
</evidence>
<dbReference type="Proteomes" id="UP001153148">
    <property type="component" value="Unassembled WGS sequence"/>
</dbReference>
<keyword evidence="3" id="KW-1185">Reference proteome</keyword>
<gene>
    <name evidence="2" type="ORF">TPAB3V08_LOCUS3129</name>
</gene>
<accession>A0ABN7NP09</accession>
<evidence type="ECO:0000313" key="3">
    <source>
        <dbReference type="Proteomes" id="UP001153148"/>
    </source>
</evidence>
<sequence length="197" mass="21671">MENVHSGVSRILKAWVVQVVKDKRKVRVEQSCCCYRSGSGVGLESGLIGPCGGLSLQAKARGAGHHTVDRARCSSSTRKFPDPPPDPPLPLLLPLPPRLKFRNLLLRGSSDSSVSADCPTSWLEAADVSTTWFTSLAAEQVEEAFKSTESRETATPRKRYWSEFLATDPEILGLIPAPPRFSLKQWVCLVRTNEELP</sequence>
<organism evidence="2 3">
    <name type="scientific">Timema podura</name>
    <name type="common">Walking stick</name>
    <dbReference type="NCBI Taxonomy" id="61482"/>
    <lineage>
        <taxon>Eukaryota</taxon>
        <taxon>Metazoa</taxon>
        <taxon>Ecdysozoa</taxon>
        <taxon>Arthropoda</taxon>
        <taxon>Hexapoda</taxon>
        <taxon>Insecta</taxon>
        <taxon>Pterygota</taxon>
        <taxon>Neoptera</taxon>
        <taxon>Polyneoptera</taxon>
        <taxon>Phasmatodea</taxon>
        <taxon>Timematodea</taxon>
        <taxon>Timematoidea</taxon>
        <taxon>Timematidae</taxon>
        <taxon>Timema</taxon>
    </lineage>
</organism>
<proteinExistence type="predicted"/>
<dbReference type="EMBL" id="CAJPIN010003417">
    <property type="protein sequence ID" value="CAG2056134.1"/>
    <property type="molecule type" value="Genomic_DNA"/>
</dbReference>
<comment type="caution">
    <text evidence="2">The sequence shown here is derived from an EMBL/GenBank/DDBJ whole genome shotgun (WGS) entry which is preliminary data.</text>
</comment>